<dbReference type="AlphaFoldDB" id="A0A5B7HX70"/>
<dbReference type="EMBL" id="VSRR010035924">
    <property type="protein sequence ID" value="MPC73024.1"/>
    <property type="molecule type" value="Genomic_DNA"/>
</dbReference>
<gene>
    <name evidence="1" type="ORF">E2C01_067340</name>
</gene>
<reference evidence="1 2" key="1">
    <citation type="submission" date="2019-05" db="EMBL/GenBank/DDBJ databases">
        <title>Another draft genome of Portunus trituberculatus and its Hox gene families provides insights of decapod evolution.</title>
        <authorList>
            <person name="Jeong J.-H."/>
            <person name="Song I."/>
            <person name="Kim S."/>
            <person name="Choi T."/>
            <person name="Kim D."/>
            <person name="Ryu S."/>
            <person name="Kim W."/>
        </authorList>
    </citation>
    <scope>NUCLEOTIDE SEQUENCE [LARGE SCALE GENOMIC DNA]</scope>
    <source>
        <tissue evidence="1">Muscle</tissue>
    </source>
</reference>
<dbReference type="Proteomes" id="UP000324222">
    <property type="component" value="Unassembled WGS sequence"/>
</dbReference>
<accession>A0A5B7HX70</accession>
<evidence type="ECO:0000313" key="1">
    <source>
        <dbReference type="EMBL" id="MPC73024.1"/>
    </source>
</evidence>
<organism evidence="1 2">
    <name type="scientific">Portunus trituberculatus</name>
    <name type="common">Swimming crab</name>
    <name type="synonym">Neptunus trituberculatus</name>
    <dbReference type="NCBI Taxonomy" id="210409"/>
    <lineage>
        <taxon>Eukaryota</taxon>
        <taxon>Metazoa</taxon>
        <taxon>Ecdysozoa</taxon>
        <taxon>Arthropoda</taxon>
        <taxon>Crustacea</taxon>
        <taxon>Multicrustacea</taxon>
        <taxon>Malacostraca</taxon>
        <taxon>Eumalacostraca</taxon>
        <taxon>Eucarida</taxon>
        <taxon>Decapoda</taxon>
        <taxon>Pleocyemata</taxon>
        <taxon>Brachyura</taxon>
        <taxon>Eubrachyura</taxon>
        <taxon>Portunoidea</taxon>
        <taxon>Portunidae</taxon>
        <taxon>Portuninae</taxon>
        <taxon>Portunus</taxon>
    </lineage>
</organism>
<keyword evidence="2" id="KW-1185">Reference proteome</keyword>
<proteinExistence type="predicted"/>
<sequence>MEEEEEKAHAVPLIRSPARCGLHASCEDERRATPSQVTRMPRPSHYVPLCLSRCAESNEIFES</sequence>
<protein>
    <submittedName>
        <fullName evidence="1">Uncharacterized protein</fullName>
    </submittedName>
</protein>
<evidence type="ECO:0000313" key="2">
    <source>
        <dbReference type="Proteomes" id="UP000324222"/>
    </source>
</evidence>
<comment type="caution">
    <text evidence="1">The sequence shown here is derived from an EMBL/GenBank/DDBJ whole genome shotgun (WGS) entry which is preliminary data.</text>
</comment>
<name>A0A5B7HX70_PORTR</name>